<dbReference type="Gene3D" id="3.30.70.270">
    <property type="match status" value="1"/>
</dbReference>
<feature type="transmembrane region" description="Helical" evidence="7">
    <location>
        <begin position="36"/>
        <end position="55"/>
    </location>
</feature>
<evidence type="ECO:0000256" key="7">
    <source>
        <dbReference type="SAM" id="Phobius"/>
    </source>
</evidence>
<evidence type="ECO:0000256" key="1">
    <source>
        <dbReference type="ARBA" id="ARBA00004651"/>
    </source>
</evidence>
<reference evidence="9" key="1">
    <citation type="submission" date="2024-06" db="EMBL/GenBank/DDBJ databases">
        <title>Methylostella associata gen. nov., sp. nov., a novel Ancalomicrobiaceae-affiliated facultatively methylotrophic bacteria that feed on methanotrophs of the genus Methylococcus.</title>
        <authorList>
            <person name="Saltykova V."/>
            <person name="Danilova O.V."/>
            <person name="Oshkin I.Y."/>
            <person name="Belova S.E."/>
            <person name="Pimenov N.V."/>
            <person name="Dedysh S.N."/>
        </authorList>
    </citation>
    <scope>NUCLEOTIDE SEQUENCE</scope>
    <source>
        <strain evidence="9">S20</strain>
    </source>
</reference>
<evidence type="ECO:0000256" key="4">
    <source>
        <dbReference type="ARBA" id="ARBA00022692"/>
    </source>
</evidence>
<dbReference type="EC" id="2.7.7.65" evidence="2"/>
<gene>
    <name evidence="9" type="ORF">ABS361_13440</name>
</gene>
<feature type="transmembrane region" description="Helical" evidence="7">
    <location>
        <begin position="189"/>
        <end position="207"/>
    </location>
</feature>
<evidence type="ECO:0000256" key="5">
    <source>
        <dbReference type="ARBA" id="ARBA00022989"/>
    </source>
</evidence>
<keyword evidence="5 7" id="KW-1133">Transmembrane helix</keyword>
<feature type="domain" description="GGDEF" evidence="8">
    <location>
        <begin position="354"/>
        <end position="489"/>
    </location>
</feature>
<dbReference type="GO" id="GO:0005886">
    <property type="term" value="C:plasma membrane"/>
    <property type="evidence" value="ECO:0007669"/>
    <property type="project" value="UniProtKB-SubCell"/>
</dbReference>
<dbReference type="InterPro" id="IPR029787">
    <property type="entry name" value="Nucleotide_cyclase"/>
</dbReference>
<dbReference type="GO" id="GO:1902201">
    <property type="term" value="P:negative regulation of bacterial-type flagellum-dependent cell motility"/>
    <property type="evidence" value="ECO:0007669"/>
    <property type="project" value="TreeGrafter"/>
</dbReference>
<dbReference type="EMBL" id="CP158568">
    <property type="protein sequence ID" value="XBY43105.1"/>
    <property type="molecule type" value="Genomic_DNA"/>
</dbReference>
<feature type="transmembrane region" description="Helical" evidence="7">
    <location>
        <begin position="240"/>
        <end position="262"/>
    </location>
</feature>
<protein>
    <recommendedName>
        <fullName evidence="2">diguanylate cyclase</fullName>
        <ecNumber evidence="2">2.7.7.65</ecNumber>
    </recommendedName>
</protein>
<organism evidence="9">
    <name type="scientific">Methyloraptor flagellatus</name>
    <dbReference type="NCBI Taxonomy" id="3162530"/>
    <lineage>
        <taxon>Bacteria</taxon>
        <taxon>Pseudomonadati</taxon>
        <taxon>Pseudomonadota</taxon>
        <taxon>Alphaproteobacteria</taxon>
        <taxon>Hyphomicrobiales</taxon>
        <taxon>Ancalomicrobiaceae</taxon>
        <taxon>Methyloraptor</taxon>
    </lineage>
</organism>
<keyword evidence="6 7" id="KW-0472">Membrane</keyword>
<dbReference type="Pfam" id="PF00990">
    <property type="entry name" value="GGDEF"/>
    <property type="match status" value="1"/>
</dbReference>
<dbReference type="PANTHER" id="PTHR45138:SF24">
    <property type="entry name" value="DIGUANYLATE CYCLASE DGCC-RELATED"/>
    <property type="match status" value="1"/>
</dbReference>
<dbReference type="KEGG" id="mflg:ABS361_13440"/>
<dbReference type="InterPro" id="IPR043128">
    <property type="entry name" value="Rev_trsase/Diguanyl_cyclase"/>
</dbReference>
<dbReference type="SUPFAM" id="SSF55073">
    <property type="entry name" value="Nucleotide cyclase"/>
    <property type="match status" value="1"/>
</dbReference>
<dbReference type="PROSITE" id="PS50887">
    <property type="entry name" value="GGDEF"/>
    <property type="match status" value="1"/>
</dbReference>
<dbReference type="InterPro" id="IPR000160">
    <property type="entry name" value="GGDEF_dom"/>
</dbReference>
<feature type="transmembrane region" description="Helical" evidence="7">
    <location>
        <begin position="119"/>
        <end position="146"/>
    </location>
</feature>
<dbReference type="InterPro" id="IPR050469">
    <property type="entry name" value="Diguanylate_Cyclase"/>
</dbReference>
<feature type="transmembrane region" description="Helical" evidence="7">
    <location>
        <begin position="158"/>
        <end position="177"/>
    </location>
</feature>
<accession>A0AAU7X688</accession>
<keyword evidence="4 7" id="KW-0812">Transmembrane</keyword>
<feature type="transmembrane region" description="Helical" evidence="7">
    <location>
        <begin position="62"/>
        <end position="81"/>
    </location>
</feature>
<dbReference type="InterPro" id="IPR007895">
    <property type="entry name" value="MASE1"/>
</dbReference>
<evidence type="ECO:0000313" key="9">
    <source>
        <dbReference type="EMBL" id="XBY43105.1"/>
    </source>
</evidence>
<dbReference type="GO" id="GO:0043709">
    <property type="term" value="P:cell adhesion involved in single-species biofilm formation"/>
    <property type="evidence" value="ECO:0007669"/>
    <property type="project" value="TreeGrafter"/>
</dbReference>
<keyword evidence="9" id="KW-0808">Transferase</keyword>
<keyword evidence="9" id="KW-0548">Nucleotidyltransferase</keyword>
<sequence>MRWGIRIPEKPNGAALAALLLTHVTATVLTYMCTVTTLGEVVIWLPNAVLLAALLHFKGERAWTMAAITFASDFFIGAVRFTVVEGGFYGLTNLVEVAIAYQLMARFGASARLDNIASFGRFVVAGPLVAPIASSIAAALAIHFSGRVDLPVASLTLLWWYGDALGLLIVTPLLLAVLDPPETEPSTTAFDAVVVVATCGVAVLILSGLPTRIIGDVSPTPTALLPAVLFIAARYGPRGTALLVAALSVGTAWSQAAGHAPFGPGETHATVLRIQEFVVTLSIVGMGFALLLAEQRGHARVLEEHVRERTAALEETNRKLSRLSATDGLTGLANRRRFDQTLAEVCAVGRADGEPVAVALIDVDHFKAYNDTYGHLAGDDCLRRIAEDLAAAAQMHGGQAARFGGEEFAIVFSGLSGETAAMIAVDLCRDIRARADVHRASAFGVVTVSIGVAAAIGSAASPARLLERADAALYRAKSAGRSRVEIDRGAQPMLIVQA</sequence>
<dbReference type="CDD" id="cd01949">
    <property type="entry name" value="GGDEF"/>
    <property type="match status" value="1"/>
</dbReference>
<name>A0AAU7X688_9HYPH</name>
<dbReference type="Pfam" id="PF05231">
    <property type="entry name" value="MASE1"/>
    <property type="match status" value="1"/>
</dbReference>
<comment type="subcellular location">
    <subcellularLocation>
        <location evidence="1">Cell membrane</location>
        <topology evidence="1">Multi-pass membrane protein</topology>
    </subcellularLocation>
</comment>
<dbReference type="GO" id="GO:0052621">
    <property type="term" value="F:diguanylate cyclase activity"/>
    <property type="evidence" value="ECO:0007669"/>
    <property type="project" value="UniProtKB-EC"/>
</dbReference>
<feature type="transmembrane region" description="Helical" evidence="7">
    <location>
        <begin position="274"/>
        <end position="293"/>
    </location>
</feature>
<proteinExistence type="predicted"/>
<dbReference type="SMART" id="SM00267">
    <property type="entry name" value="GGDEF"/>
    <property type="match status" value="1"/>
</dbReference>
<dbReference type="FunFam" id="3.30.70.270:FF:000001">
    <property type="entry name" value="Diguanylate cyclase domain protein"/>
    <property type="match status" value="1"/>
</dbReference>
<dbReference type="PANTHER" id="PTHR45138">
    <property type="entry name" value="REGULATORY COMPONENTS OF SENSORY TRANSDUCTION SYSTEM"/>
    <property type="match status" value="1"/>
</dbReference>
<keyword evidence="3" id="KW-1003">Cell membrane</keyword>
<evidence type="ECO:0000259" key="8">
    <source>
        <dbReference type="PROSITE" id="PS50887"/>
    </source>
</evidence>
<dbReference type="NCBIfam" id="TIGR00254">
    <property type="entry name" value="GGDEF"/>
    <property type="match status" value="1"/>
</dbReference>
<evidence type="ECO:0000256" key="3">
    <source>
        <dbReference type="ARBA" id="ARBA00022475"/>
    </source>
</evidence>
<dbReference type="RefSeq" id="WP_407048207.1">
    <property type="nucleotide sequence ID" value="NZ_CP158568.1"/>
</dbReference>
<evidence type="ECO:0000256" key="2">
    <source>
        <dbReference type="ARBA" id="ARBA00012528"/>
    </source>
</evidence>
<evidence type="ECO:0000256" key="6">
    <source>
        <dbReference type="ARBA" id="ARBA00023136"/>
    </source>
</evidence>
<dbReference type="AlphaFoldDB" id="A0AAU7X688"/>